<proteinExistence type="predicted"/>
<dbReference type="PROSITE" id="PS50097">
    <property type="entry name" value="BTB"/>
    <property type="match status" value="1"/>
</dbReference>
<reference evidence="3" key="1">
    <citation type="submission" date="2021-02" db="EMBL/GenBank/DDBJ databases">
        <title>Comparative genomics reveals that relaxation of natural selection precedes convergent phenotypic evolution of cavefish.</title>
        <authorList>
            <person name="Peng Z."/>
        </authorList>
    </citation>
    <scope>NUCLEOTIDE SEQUENCE</scope>
    <source>
        <tissue evidence="3">Muscle</tissue>
    </source>
</reference>
<feature type="compositionally biased region" description="Basic and acidic residues" evidence="1">
    <location>
        <begin position="702"/>
        <end position="711"/>
    </location>
</feature>
<accession>A0A9W8C857</accession>
<evidence type="ECO:0000259" key="2">
    <source>
        <dbReference type="PROSITE" id="PS50097"/>
    </source>
</evidence>
<organism evidence="3 4">
    <name type="scientific">Triplophysa rosa</name>
    <name type="common">Cave loach</name>
    <dbReference type="NCBI Taxonomy" id="992332"/>
    <lineage>
        <taxon>Eukaryota</taxon>
        <taxon>Metazoa</taxon>
        <taxon>Chordata</taxon>
        <taxon>Craniata</taxon>
        <taxon>Vertebrata</taxon>
        <taxon>Euteleostomi</taxon>
        <taxon>Actinopterygii</taxon>
        <taxon>Neopterygii</taxon>
        <taxon>Teleostei</taxon>
        <taxon>Ostariophysi</taxon>
        <taxon>Cypriniformes</taxon>
        <taxon>Nemacheilidae</taxon>
        <taxon>Triplophysa</taxon>
    </lineage>
</organism>
<dbReference type="EMBL" id="JAFHDT010000004">
    <property type="protein sequence ID" value="KAI7810505.1"/>
    <property type="molecule type" value="Genomic_DNA"/>
</dbReference>
<feature type="region of interest" description="Disordered" evidence="1">
    <location>
        <begin position="351"/>
        <end position="371"/>
    </location>
</feature>
<feature type="compositionally biased region" description="Basic and acidic residues" evidence="1">
    <location>
        <begin position="593"/>
        <end position="602"/>
    </location>
</feature>
<feature type="region of interest" description="Disordered" evidence="1">
    <location>
        <begin position="1235"/>
        <end position="1257"/>
    </location>
</feature>
<feature type="compositionally biased region" description="Polar residues" evidence="1">
    <location>
        <begin position="353"/>
        <end position="371"/>
    </location>
</feature>
<feature type="compositionally biased region" description="Basic and acidic residues" evidence="1">
    <location>
        <begin position="815"/>
        <end position="836"/>
    </location>
</feature>
<feature type="region of interest" description="Disordered" evidence="1">
    <location>
        <begin position="573"/>
        <end position="605"/>
    </location>
</feature>
<name>A0A9W8C857_TRIRA</name>
<dbReference type="SUPFAM" id="SSF54695">
    <property type="entry name" value="POZ domain"/>
    <property type="match status" value="1"/>
</dbReference>
<dbReference type="GO" id="GO:0032968">
    <property type="term" value="P:positive regulation of transcription elongation by RNA polymerase II"/>
    <property type="evidence" value="ECO:0007669"/>
    <property type="project" value="InterPro"/>
</dbReference>
<dbReference type="InterPro" id="IPR042915">
    <property type="entry name" value="BTBD18"/>
</dbReference>
<evidence type="ECO:0000256" key="1">
    <source>
        <dbReference type="SAM" id="MobiDB-lite"/>
    </source>
</evidence>
<dbReference type="Proteomes" id="UP001059041">
    <property type="component" value="Linkage Group LG4"/>
</dbReference>
<dbReference type="InterPro" id="IPR000210">
    <property type="entry name" value="BTB/POZ_dom"/>
</dbReference>
<comment type="caution">
    <text evidence="3">The sequence shown here is derived from an EMBL/GenBank/DDBJ whole genome shotgun (WGS) entry which is preliminary data.</text>
</comment>
<feature type="region of interest" description="Disordered" evidence="1">
    <location>
        <begin position="626"/>
        <end position="711"/>
    </location>
</feature>
<feature type="compositionally biased region" description="Basic and acidic residues" evidence="1">
    <location>
        <begin position="643"/>
        <end position="656"/>
    </location>
</feature>
<protein>
    <submittedName>
        <fullName evidence="3">BTB/POZ domain-containing protein 18</fullName>
    </submittedName>
</protein>
<keyword evidence="4" id="KW-1185">Reference proteome</keyword>
<dbReference type="Gene3D" id="3.30.710.10">
    <property type="entry name" value="Potassium Channel Kv1.1, Chain A"/>
    <property type="match status" value="1"/>
</dbReference>
<dbReference type="InterPro" id="IPR011333">
    <property type="entry name" value="SKP1/BTB/POZ_sf"/>
</dbReference>
<dbReference type="PANTHER" id="PTHR47639">
    <property type="entry name" value="BTB/POZ DOMAIN-CONTAINING PROTEIN 18"/>
    <property type="match status" value="1"/>
</dbReference>
<feature type="region of interest" description="Disordered" evidence="1">
    <location>
        <begin position="809"/>
        <end position="836"/>
    </location>
</feature>
<evidence type="ECO:0000313" key="4">
    <source>
        <dbReference type="Proteomes" id="UP001059041"/>
    </source>
</evidence>
<feature type="domain" description="BTB" evidence="2">
    <location>
        <begin position="27"/>
        <end position="96"/>
    </location>
</feature>
<dbReference type="AlphaFoldDB" id="A0A9W8C857"/>
<evidence type="ECO:0000313" key="3">
    <source>
        <dbReference type="EMBL" id="KAI7810505.1"/>
    </source>
</evidence>
<dbReference type="PANTHER" id="PTHR47639:SF1">
    <property type="entry name" value="BTB_POZ DOMAIN-CONTAINING PROTEIN 18"/>
    <property type="match status" value="1"/>
</dbReference>
<dbReference type="Pfam" id="PF00651">
    <property type="entry name" value="BTB"/>
    <property type="match status" value="1"/>
</dbReference>
<dbReference type="SMART" id="SM00225">
    <property type="entry name" value="BTB"/>
    <property type="match status" value="1"/>
</dbReference>
<gene>
    <name evidence="3" type="ORF">IRJ41_002693</name>
</gene>
<sequence>MWKYQQPDFALFLLGELQKQQQGSIFCDTLIQTGGVCVPAHSCVLAALSPIFSRILSASPAPPVGKNRLLSLEAVGSHALLKLVGFLYTGEMEIESRSEHEDVMTAAHKLGLKNLIEKKRVWVERGVEDVGRCWKEAALQTDESVKAKESVSVPLPSERQRSMFYNANYSDPPGTSVLEADLSFDESSSSRGFNWISDVTVPPLPDVTEASNQCKKNAKNRWKMRDGQTQNPTWQQSQVKLLNVERAKLNQPEVMERSRNVAGKDFRKLLEAVSLPKNATSEQKLDKLKVKIKLRRRGACWESNLIVSVQGESGSDEVKECGPPTPTCPSNVLPAQSLGTLTPPTSLPISPSDCSTHMSSQKPCPHTPNRSSMPSVLDLPALFSSPPQADESDEQIAMLLEDMFMMGLNILPLMPLDKNLEELNQLDPLREDKGAAETSIQGSCPYVCGCEEEVRESGFTETVTPIRSPQSYEELENSGFHNQLRPETVHPSAQSAGQELHASLSNMNKDTNLDTMEMDSVAPLVEDLLLTTKTTVGPNGPVFETGDMSDFNMSPIPEDGMDFRLRKCLSPLETDENDVPTQEPSEPSQEELSETRKQDPKTKNLPLLLSESFSKSDFPLGSAIDSSCPHPWLDPNGSQDQSNPDKQELKTHRDITTENGSSVDQANIIGELPKQRMTRRRLASQRLKESQESRAQTRLSKTKSDDNIKEPKCGNVQLKTANSRGVSIQMSTPLNANRKTVAGGKRKQENCLPRTKKMCLCLNTASKQHEHEADLPKVQVTAGTVKRGRGRPPKSQKHAEKIKQKCANARKMRRAVHEQDAKKEPNTQEKDSTEMREADVNGNFVQTKQNVHVQYSAKAKRPSIIDTIFHQTGNACKSSLGRQLTANPQDTTCSPQRLQGALEKSGECGNLVKDSEYISKSVCGENETGMSVVENRDKIDAVDNQVRLQMSHSNTSHIVHRIVEKGGRPAFEENSGREATVLQCDFQNVMEISVAPLTSENLTKDVTDVDRAMSPTETGSSANNNKPEVMERIDMPRIMQERHTSVCINPEAENFENKTEAAVSNKQDFLENNEEEDLGRCKVVQPTKETIENEETEIQMTNDEAVDEIAQCASDVGNKKSDDIDLDSGQYSSNALLEEDELSTRHTAGGRMTADSSDAAMTLRGTQVIVKNGPSNQSMVTEDHSTLQIAVSSSDEEVIEVDVLEHSLFSNSPLLLLAAAQTITLPIEDLQDQDVEMDVTEEEEVDVTGEDTDKEDR</sequence>